<name>A0ACC0PBG4_RHOML</name>
<comment type="caution">
    <text evidence="1">The sequence shown here is derived from an EMBL/GenBank/DDBJ whole genome shotgun (WGS) entry which is preliminary data.</text>
</comment>
<accession>A0ACC0PBG4</accession>
<gene>
    <name evidence="1" type="ORF">RHMOL_Rhmol03G0081500</name>
</gene>
<proteinExistence type="predicted"/>
<sequence>MASGVASFFLATALFLAHCHANLPGLAPEGLEAVPGFSYSGNNGPDKWGSLSPIYAPCSKGQWQSPIDIDKDKVVLNKTLKPLVLFGNAGVLIVDGKNYTLLQMHWHIPSEHKINGVSYAAELHLVHKASDGGFSVVAVLYKLGHPDPIVAKVQRKLSELEKEVRARHEVVAQVAVGTFETQKLKRHPHKYYRYGGSLTTPPCSESVIWHVLAKVRSISREQVEALDAPLESTCKRNSRPVQPLNGRRVELFDERA</sequence>
<dbReference type="EMBL" id="CM046390">
    <property type="protein sequence ID" value="KAI8563032.1"/>
    <property type="molecule type" value="Genomic_DNA"/>
</dbReference>
<protein>
    <submittedName>
        <fullName evidence="1">Uncharacterized protein</fullName>
    </submittedName>
</protein>
<evidence type="ECO:0000313" key="2">
    <source>
        <dbReference type="Proteomes" id="UP001062846"/>
    </source>
</evidence>
<organism evidence="1 2">
    <name type="scientific">Rhododendron molle</name>
    <name type="common">Chinese azalea</name>
    <name type="synonym">Azalea mollis</name>
    <dbReference type="NCBI Taxonomy" id="49168"/>
    <lineage>
        <taxon>Eukaryota</taxon>
        <taxon>Viridiplantae</taxon>
        <taxon>Streptophyta</taxon>
        <taxon>Embryophyta</taxon>
        <taxon>Tracheophyta</taxon>
        <taxon>Spermatophyta</taxon>
        <taxon>Magnoliopsida</taxon>
        <taxon>eudicotyledons</taxon>
        <taxon>Gunneridae</taxon>
        <taxon>Pentapetalae</taxon>
        <taxon>asterids</taxon>
        <taxon>Ericales</taxon>
        <taxon>Ericaceae</taxon>
        <taxon>Ericoideae</taxon>
        <taxon>Rhodoreae</taxon>
        <taxon>Rhododendron</taxon>
    </lineage>
</organism>
<evidence type="ECO:0000313" key="1">
    <source>
        <dbReference type="EMBL" id="KAI8563032.1"/>
    </source>
</evidence>
<reference evidence="1" key="1">
    <citation type="submission" date="2022-02" db="EMBL/GenBank/DDBJ databases">
        <title>Plant Genome Project.</title>
        <authorList>
            <person name="Zhang R.-G."/>
        </authorList>
    </citation>
    <scope>NUCLEOTIDE SEQUENCE</scope>
    <source>
        <strain evidence="1">AT1</strain>
    </source>
</reference>
<dbReference type="Proteomes" id="UP001062846">
    <property type="component" value="Chromosome 3"/>
</dbReference>
<keyword evidence="2" id="KW-1185">Reference proteome</keyword>